<name>A0A8K0I1P2_COCNU</name>
<reference evidence="1" key="2">
    <citation type="submission" date="2019-07" db="EMBL/GenBank/DDBJ databases">
        <authorList>
            <person name="Yang Y."/>
            <person name="Bocs S."/>
            <person name="Baudouin L."/>
        </authorList>
    </citation>
    <scope>NUCLEOTIDE SEQUENCE</scope>
    <source>
        <tissue evidence="1">Spear leaf of Hainan Tall coconut</tissue>
    </source>
</reference>
<protein>
    <submittedName>
        <fullName evidence="1">Uncharacterized protein</fullName>
    </submittedName>
</protein>
<evidence type="ECO:0000313" key="2">
    <source>
        <dbReference type="Proteomes" id="UP000797356"/>
    </source>
</evidence>
<keyword evidence="2" id="KW-1185">Reference proteome</keyword>
<reference evidence="1" key="1">
    <citation type="journal article" date="2017" name="Gigascience">
        <title>The genome draft of coconut (Cocos nucifera).</title>
        <authorList>
            <person name="Xiao Y."/>
            <person name="Xu P."/>
            <person name="Fan H."/>
            <person name="Baudouin L."/>
            <person name="Xia W."/>
            <person name="Bocs S."/>
            <person name="Xu J."/>
            <person name="Li Q."/>
            <person name="Guo A."/>
            <person name="Zhou L."/>
            <person name="Li J."/>
            <person name="Wu Y."/>
            <person name="Ma Z."/>
            <person name="Armero A."/>
            <person name="Issali A.E."/>
            <person name="Liu N."/>
            <person name="Peng M."/>
            <person name="Yang Y."/>
        </authorList>
    </citation>
    <scope>NUCLEOTIDE SEQUENCE</scope>
    <source>
        <tissue evidence="1">Spear leaf of Hainan Tall coconut</tissue>
    </source>
</reference>
<gene>
    <name evidence="1" type="ORF">COCNU_02G018720</name>
</gene>
<comment type="caution">
    <text evidence="1">The sequence shown here is derived from an EMBL/GenBank/DDBJ whole genome shotgun (WGS) entry which is preliminary data.</text>
</comment>
<sequence length="152" mass="17078">MSREISPNGIKAVYHPIRKPEEGHVICWNSCQDAMWKNFGEWGVGVCSIYFKSMEQITLFVSGCPVTILGDFIKFVLPTSEKKPSEPHKKGVDGENYYFSADQQNASGVSMKVEEYAATKGVSFWYSGRMWFSDLGCCILGLKNWNDAALDL</sequence>
<dbReference type="EMBL" id="CM017873">
    <property type="protein sequence ID" value="KAG1331904.1"/>
    <property type="molecule type" value="Genomic_DNA"/>
</dbReference>
<dbReference type="Proteomes" id="UP000797356">
    <property type="component" value="Chromosome 2"/>
</dbReference>
<dbReference type="AlphaFoldDB" id="A0A8K0I1P2"/>
<proteinExistence type="predicted"/>
<organism evidence="1 2">
    <name type="scientific">Cocos nucifera</name>
    <name type="common">Coconut palm</name>
    <dbReference type="NCBI Taxonomy" id="13894"/>
    <lineage>
        <taxon>Eukaryota</taxon>
        <taxon>Viridiplantae</taxon>
        <taxon>Streptophyta</taxon>
        <taxon>Embryophyta</taxon>
        <taxon>Tracheophyta</taxon>
        <taxon>Spermatophyta</taxon>
        <taxon>Magnoliopsida</taxon>
        <taxon>Liliopsida</taxon>
        <taxon>Arecaceae</taxon>
        <taxon>Arecoideae</taxon>
        <taxon>Cocoseae</taxon>
        <taxon>Attaleinae</taxon>
        <taxon>Cocos</taxon>
    </lineage>
</organism>
<accession>A0A8K0I1P2</accession>
<evidence type="ECO:0000313" key="1">
    <source>
        <dbReference type="EMBL" id="KAG1331904.1"/>
    </source>
</evidence>